<dbReference type="AlphaFoldDB" id="A0A7R9KCS0"/>
<evidence type="ECO:0000256" key="5">
    <source>
        <dbReference type="ARBA" id="ARBA00022741"/>
    </source>
</evidence>
<dbReference type="GO" id="GO:0006419">
    <property type="term" value="P:alanyl-tRNA aminoacylation"/>
    <property type="evidence" value="ECO:0007669"/>
    <property type="project" value="InterPro"/>
</dbReference>
<protein>
    <recommendedName>
        <fullName evidence="2">alanine--tRNA ligase</fullName>
        <ecNumber evidence="2">6.1.1.7</ecNumber>
    </recommendedName>
</protein>
<dbReference type="GO" id="GO:0002161">
    <property type="term" value="F:aminoacyl-tRNA deacylase activity"/>
    <property type="evidence" value="ECO:0007669"/>
    <property type="project" value="TreeGrafter"/>
</dbReference>
<accession>A0A7R9KCS0</accession>
<dbReference type="PANTHER" id="PTHR11777:SF9">
    <property type="entry name" value="ALANINE--TRNA LIGASE, CYTOPLASMIC"/>
    <property type="match status" value="1"/>
</dbReference>
<dbReference type="InterPro" id="IPR045864">
    <property type="entry name" value="aa-tRNA-synth_II/BPL/LPL"/>
</dbReference>
<gene>
    <name evidence="11" type="ORF">OSB1V03_LOCUS889</name>
</gene>
<keyword evidence="4" id="KW-0436">Ligase</keyword>
<dbReference type="InterPro" id="IPR050058">
    <property type="entry name" value="Ala-tRNA_ligase"/>
</dbReference>
<dbReference type="Proteomes" id="UP000759131">
    <property type="component" value="Unassembled WGS sequence"/>
</dbReference>
<keyword evidence="9" id="KW-0030">Aminoacyl-tRNA synthetase</keyword>
<dbReference type="InterPro" id="IPR018164">
    <property type="entry name" value="Ala-tRNA-synth_IIc_N"/>
</dbReference>
<dbReference type="GO" id="GO:0005524">
    <property type="term" value="F:ATP binding"/>
    <property type="evidence" value="ECO:0007669"/>
    <property type="project" value="UniProtKB-KW"/>
</dbReference>
<evidence type="ECO:0000313" key="11">
    <source>
        <dbReference type="EMBL" id="CAD7620402.1"/>
    </source>
</evidence>
<keyword evidence="6" id="KW-0067">ATP-binding</keyword>
<dbReference type="PANTHER" id="PTHR11777">
    <property type="entry name" value="ALANYL-TRNA SYNTHETASE"/>
    <property type="match status" value="1"/>
</dbReference>
<dbReference type="EC" id="6.1.1.7" evidence="2"/>
<keyword evidence="7" id="KW-0694">RNA-binding</keyword>
<evidence type="ECO:0000256" key="9">
    <source>
        <dbReference type="ARBA" id="ARBA00023146"/>
    </source>
</evidence>
<evidence type="ECO:0000256" key="3">
    <source>
        <dbReference type="ARBA" id="ARBA00022555"/>
    </source>
</evidence>
<evidence type="ECO:0000256" key="1">
    <source>
        <dbReference type="ARBA" id="ARBA00008226"/>
    </source>
</evidence>
<comment type="similarity">
    <text evidence="1">Belongs to the class-II aminoacyl-tRNA synthetase family.</text>
</comment>
<dbReference type="InterPro" id="IPR018165">
    <property type="entry name" value="Ala-tRNA-synth_IIc_core"/>
</dbReference>
<dbReference type="OrthoDB" id="2423964at2759"/>
<sequence length="107" mass="12405">MENHITLPSSSVIPDNDPSLLFTNSGMVQFKNIFLGEKPRHTRVNTSQYCIRAGGKHNDLEDVGKDNYHHTCFEMLGNWSFGDYFKEEAIKYAYEFLIDELKLNKEN</sequence>
<evidence type="ECO:0000256" key="8">
    <source>
        <dbReference type="ARBA" id="ARBA00022917"/>
    </source>
</evidence>
<dbReference type="Pfam" id="PF01411">
    <property type="entry name" value="tRNA-synt_2c"/>
    <property type="match status" value="1"/>
</dbReference>
<dbReference type="GO" id="GO:0004813">
    <property type="term" value="F:alanine-tRNA ligase activity"/>
    <property type="evidence" value="ECO:0007669"/>
    <property type="project" value="UniProtKB-EC"/>
</dbReference>
<evidence type="ECO:0000256" key="4">
    <source>
        <dbReference type="ARBA" id="ARBA00022598"/>
    </source>
</evidence>
<evidence type="ECO:0000313" key="12">
    <source>
        <dbReference type="Proteomes" id="UP000759131"/>
    </source>
</evidence>
<keyword evidence="12" id="KW-1185">Reference proteome</keyword>
<reference evidence="11" key="1">
    <citation type="submission" date="2020-11" db="EMBL/GenBank/DDBJ databases">
        <authorList>
            <person name="Tran Van P."/>
        </authorList>
    </citation>
    <scope>NUCLEOTIDE SEQUENCE</scope>
</reference>
<keyword evidence="8" id="KW-0648">Protein biosynthesis</keyword>
<dbReference type="EMBL" id="OC854799">
    <property type="protein sequence ID" value="CAD7620402.1"/>
    <property type="molecule type" value="Genomic_DNA"/>
</dbReference>
<evidence type="ECO:0000256" key="7">
    <source>
        <dbReference type="ARBA" id="ARBA00022884"/>
    </source>
</evidence>
<evidence type="ECO:0000259" key="10">
    <source>
        <dbReference type="PROSITE" id="PS50860"/>
    </source>
</evidence>
<dbReference type="SUPFAM" id="SSF55681">
    <property type="entry name" value="Class II aaRS and biotin synthetases"/>
    <property type="match status" value="1"/>
</dbReference>
<dbReference type="EMBL" id="CAJPIZ010000224">
    <property type="protein sequence ID" value="CAG2100832.1"/>
    <property type="molecule type" value="Genomic_DNA"/>
</dbReference>
<organism evidence="11">
    <name type="scientific">Medioppia subpectinata</name>
    <dbReference type="NCBI Taxonomy" id="1979941"/>
    <lineage>
        <taxon>Eukaryota</taxon>
        <taxon>Metazoa</taxon>
        <taxon>Ecdysozoa</taxon>
        <taxon>Arthropoda</taxon>
        <taxon>Chelicerata</taxon>
        <taxon>Arachnida</taxon>
        <taxon>Acari</taxon>
        <taxon>Acariformes</taxon>
        <taxon>Sarcoptiformes</taxon>
        <taxon>Oribatida</taxon>
        <taxon>Brachypylina</taxon>
        <taxon>Oppioidea</taxon>
        <taxon>Oppiidae</taxon>
        <taxon>Medioppia</taxon>
    </lineage>
</organism>
<keyword evidence="5" id="KW-0547">Nucleotide-binding</keyword>
<feature type="domain" description="Alanyl-transfer RNA synthetases family profile" evidence="10">
    <location>
        <begin position="1"/>
        <end position="107"/>
    </location>
</feature>
<proteinExistence type="inferred from homology"/>
<keyword evidence="3" id="KW-0820">tRNA-binding</keyword>
<dbReference type="Gene3D" id="3.30.930.10">
    <property type="entry name" value="Bira Bifunctional Protein, Domain 2"/>
    <property type="match status" value="1"/>
</dbReference>
<evidence type="ECO:0000256" key="2">
    <source>
        <dbReference type="ARBA" id="ARBA00013168"/>
    </source>
</evidence>
<dbReference type="GO" id="GO:0000049">
    <property type="term" value="F:tRNA binding"/>
    <property type="evidence" value="ECO:0007669"/>
    <property type="project" value="UniProtKB-KW"/>
</dbReference>
<name>A0A7R9KCS0_9ACAR</name>
<evidence type="ECO:0000256" key="6">
    <source>
        <dbReference type="ARBA" id="ARBA00022840"/>
    </source>
</evidence>
<dbReference type="PROSITE" id="PS50860">
    <property type="entry name" value="AA_TRNA_LIGASE_II_ALA"/>
    <property type="match status" value="1"/>
</dbReference>